<dbReference type="Pfam" id="PF23282">
    <property type="entry name" value="WHD_ROQ1"/>
    <property type="match status" value="1"/>
</dbReference>
<dbReference type="InterPro" id="IPR058192">
    <property type="entry name" value="WHD_ROQ1-like"/>
</dbReference>
<dbReference type="InterPro" id="IPR044974">
    <property type="entry name" value="Disease_R_plants"/>
</dbReference>
<gene>
    <name evidence="5" type="ORF">GLYMA_16G159800</name>
</gene>
<evidence type="ECO:0000313" key="6">
    <source>
        <dbReference type="EnsemblPlants" id="KRH08593"/>
    </source>
</evidence>
<organism evidence="5">
    <name type="scientific">Glycine max</name>
    <name type="common">Soybean</name>
    <name type="synonym">Glycine hispida</name>
    <dbReference type="NCBI Taxonomy" id="3847"/>
    <lineage>
        <taxon>Eukaryota</taxon>
        <taxon>Viridiplantae</taxon>
        <taxon>Streptophyta</taxon>
        <taxon>Embryophyta</taxon>
        <taxon>Tracheophyta</taxon>
        <taxon>Spermatophyta</taxon>
        <taxon>Magnoliopsida</taxon>
        <taxon>eudicotyledons</taxon>
        <taxon>Gunneridae</taxon>
        <taxon>Pentapetalae</taxon>
        <taxon>rosids</taxon>
        <taxon>fabids</taxon>
        <taxon>Fabales</taxon>
        <taxon>Fabaceae</taxon>
        <taxon>Papilionoideae</taxon>
        <taxon>50 kb inversion clade</taxon>
        <taxon>NPAAA clade</taxon>
        <taxon>indigoferoid/millettioid clade</taxon>
        <taxon>Phaseoleae</taxon>
        <taxon>Glycine</taxon>
        <taxon>Glycine subgen. Soja</taxon>
    </lineage>
</organism>
<evidence type="ECO:0000259" key="4">
    <source>
        <dbReference type="Pfam" id="PF23282"/>
    </source>
</evidence>
<evidence type="ECO:0008006" key="8">
    <source>
        <dbReference type="Google" id="ProtNLM"/>
    </source>
</evidence>
<dbReference type="Gene3D" id="3.40.50.300">
    <property type="entry name" value="P-loop containing nucleotide triphosphate hydrolases"/>
    <property type="match status" value="1"/>
</dbReference>
<dbReference type="PANTHER" id="PTHR11017:SF455">
    <property type="entry name" value="NB-ARC DOMAIN PROTEIN"/>
    <property type="match status" value="1"/>
</dbReference>
<dbReference type="Proteomes" id="UP000008827">
    <property type="component" value="Chromosome 16"/>
</dbReference>
<keyword evidence="1" id="KW-0433">Leucine-rich repeat</keyword>
<reference evidence="5 6" key="1">
    <citation type="journal article" date="2010" name="Nature">
        <title>Genome sequence of the palaeopolyploid soybean.</title>
        <authorList>
            <person name="Schmutz J."/>
            <person name="Cannon S.B."/>
            <person name="Schlueter J."/>
            <person name="Ma J."/>
            <person name="Mitros T."/>
            <person name="Nelson W."/>
            <person name="Hyten D.L."/>
            <person name="Song Q."/>
            <person name="Thelen J.J."/>
            <person name="Cheng J."/>
            <person name="Xu D."/>
            <person name="Hellsten U."/>
            <person name="May G.D."/>
            <person name="Yu Y."/>
            <person name="Sakurai T."/>
            <person name="Umezawa T."/>
            <person name="Bhattacharyya M.K."/>
            <person name="Sandhu D."/>
            <person name="Valliyodan B."/>
            <person name="Lindquist E."/>
            <person name="Peto M."/>
            <person name="Grant D."/>
            <person name="Shu S."/>
            <person name="Goodstein D."/>
            <person name="Barry K."/>
            <person name="Futrell-Griggs M."/>
            <person name="Abernathy B."/>
            <person name="Du J."/>
            <person name="Tian Z."/>
            <person name="Zhu L."/>
            <person name="Gill N."/>
            <person name="Joshi T."/>
            <person name="Libault M."/>
            <person name="Sethuraman A."/>
            <person name="Zhang X.-C."/>
            <person name="Shinozaki K."/>
            <person name="Nguyen H.T."/>
            <person name="Wing R.A."/>
            <person name="Cregan P."/>
            <person name="Specht J."/>
            <person name="Grimwood J."/>
            <person name="Rokhsar D."/>
            <person name="Stacey G."/>
            <person name="Shoemaker R.C."/>
            <person name="Jackson S.A."/>
        </authorList>
    </citation>
    <scope>NUCLEOTIDE SEQUENCE</scope>
    <source>
        <strain evidence="6">cv. Williams 82</strain>
        <tissue evidence="5">Callus</tissue>
    </source>
</reference>
<dbReference type="OMA" id="FDEDIVH"/>
<dbReference type="GO" id="GO:0006952">
    <property type="term" value="P:defense response"/>
    <property type="evidence" value="ECO:0007669"/>
    <property type="project" value="InterPro"/>
</dbReference>
<proteinExistence type="predicted"/>
<evidence type="ECO:0000313" key="5">
    <source>
        <dbReference type="EMBL" id="KRH08593.1"/>
    </source>
</evidence>
<keyword evidence="7" id="KW-1185">Reference proteome</keyword>
<dbReference type="PRINTS" id="PR00364">
    <property type="entry name" value="DISEASERSIST"/>
</dbReference>
<dbReference type="SUPFAM" id="SSF52540">
    <property type="entry name" value="P-loop containing nucleoside triphosphate hydrolases"/>
    <property type="match status" value="1"/>
</dbReference>
<evidence type="ECO:0000259" key="3">
    <source>
        <dbReference type="Pfam" id="PF00931"/>
    </source>
</evidence>
<dbReference type="EMBL" id="CM000849">
    <property type="protein sequence ID" value="KRH08593.1"/>
    <property type="molecule type" value="Genomic_DNA"/>
</dbReference>
<reference evidence="6" key="2">
    <citation type="submission" date="2018-02" db="UniProtKB">
        <authorList>
            <consortium name="EnsemblPlants"/>
        </authorList>
    </citation>
    <scope>IDENTIFICATION</scope>
    <source>
        <strain evidence="6">Williams 82</strain>
    </source>
</reference>
<feature type="domain" description="NB-ARC" evidence="3">
    <location>
        <begin position="35"/>
        <end position="93"/>
    </location>
</feature>
<dbReference type="AlphaFoldDB" id="A0A0R0FRL8"/>
<dbReference type="InParanoid" id="A0A0R0FRL8"/>
<evidence type="ECO:0000313" key="7">
    <source>
        <dbReference type="Proteomes" id="UP000008827"/>
    </source>
</evidence>
<name>A0A0R0FRL8_SOYBN</name>
<protein>
    <recommendedName>
        <fullName evidence="8">NB-ARC domain-containing protein</fullName>
    </recommendedName>
</protein>
<dbReference type="PANTHER" id="PTHR11017">
    <property type="entry name" value="LEUCINE-RICH REPEAT-CONTAINING PROTEIN"/>
    <property type="match status" value="1"/>
</dbReference>
<dbReference type="Gramene" id="KRH08593">
    <property type="protein sequence ID" value="KRH08593"/>
    <property type="gene ID" value="GLYMA_16G159800"/>
</dbReference>
<evidence type="ECO:0000256" key="1">
    <source>
        <dbReference type="ARBA" id="ARBA00022614"/>
    </source>
</evidence>
<sequence length="303" mass="34983">MTTNQPEVYRKIVKEVSEKIDCIPLHVADNAIGLEYSVQEVKSLLGLESDEVNMIRIYGISGIGKTTIACVVYNLIFSHFEGVWFLPDIREKTINKHGLVQLQEMLPSEILKEKYIKHAFKNNKVDPCYVNISNREALDVHGLPLALEAIGSHVFRKSLNECSSALDKYERTSHEQIHEILKVSYDEVGYVTRMLHAHDFHAEDGLRVLVDRSLIKIDASGFVRMHDLIKTQEENLFWFDEDIVHGLEENMKGTDKIEFIKFEVYNYIEVQWKVKAFKKMKNLRILIIADTAFLQAPSIYQIV</sequence>
<keyword evidence="2" id="KW-0677">Repeat</keyword>
<dbReference type="InterPro" id="IPR027417">
    <property type="entry name" value="P-loop_NTPase"/>
</dbReference>
<dbReference type="Pfam" id="PF00931">
    <property type="entry name" value="NB-ARC"/>
    <property type="match status" value="1"/>
</dbReference>
<dbReference type="InterPro" id="IPR002182">
    <property type="entry name" value="NB-ARC"/>
</dbReference>
<evidence type="ECO:0000256" key="2">
    <source>
        <dbReference type="ARBA" id="ARBA00022737"/>
    </source>
</evidence>
<reference evidence="5" key="3">
    <citation type="submission" date="2018-07" db="EMBL/GenBank/DDBJ databases">
        <title>WGS assembly of Glycine max.</title>
        <authorList>
            <person name="Schmutz J."/>
            <person name="Cannon S."/>
            <person name="Schlueter J."/>
            <person name="Ma J."/>
            <person name="Mitros T."/>
            <person name="Nelson W."/>
            <person name="Hyten D."/>
            <person name="Song Q."/>
            <person name="Thelen J."/>
            <person name="Cheng J."/>
            <person name="Xu D."/>
            <person name="Hellsten U."/>
            <person name="May G."/>
            <person name="Yu Y."/>
            <person name="Sakurai T."/>
            <person name="Umezawa T."/>
            <person name="Bhattacharyya M."/>
            <person name="Sandhu D."/>
            <person name="Valliyodan B."/>
            <person name="Lindquist E."/>
            <person name="Peto M."/>
            <person name="Grant D."/>
            <person name="Shu S."/>
            <person name="Goodstein D."/>
            <person name="Barry K."/>
            <person name="Futrell-Griggs M."/>
            <person name="Abernathy B."/>
            <person name="Du J."/>
            <person name="Tian Z."/>
            <person name="Zhu L."/>
            <person name="Gill N."/>
            <person name="Joshi T."/>
            <person name="Libault M."/>
            <person name="Sethuraman A."/>
            <person name="Zhang X."/>
            <person name="Shinozaki K."/>
            <person name="Nguyen H."/>
            <person name="Wing R."/>
            <person name="Cregan P."/>
            <person name="Specht J."/>
            <person name="Grimwood J."/>
            <person name="Rokhsar D."/>
            <person name="Stacey G."/>
            <person name="Shoemaker R."/>
            <person name="Jackson S."/>
        </authorList>
    </citation>
    <scope>NUCLEOTIDE SEQUENCE</scope>
    <source>
        <tissue evidence="5">Callus</tissue>
    </source>
</reference>
<feature type="domain" description="Disease resistance protein Roq1-like winged-helix" evidence="4">
    <location>
        <begin position="187"/>
        <end position="231"/>
    </location>
</feature>
<dbReference type="EnsemblPlants" id="KRH08593">
    <property type="protein sequence ID" value="KRH08593"/>
    <property type="gene ID" value="GLYMA_16G159800"/>
</dbReference>
<accession>A0A0R0FRL8</accession>